<keyword evidence="2" id="KW-0812">Transmembrane</keyword>
<comment type="caution">
    <text evidence="3">The sequence shown here is derived from an EMBL/GenBank/DDBJ whole genome shotgun (WGS) entry which is preliminary data.</text>
</comment>
<name>A0AA40A772_9PEZI</name>
<feature type="region of interest" description="Disordered" evidence="1">
    <location>
        <begin position="58"/>
        <end position="112"/>
    </location>
</feature>
<feature type="region of interest" description="Disordered" evidence="1">
    <location>
        <begin position="140"/>
        <end position="160"/>
    </location>
</feature>
<evidence type="ECO:0000256" key="2">
    <source>
        <dbReference type="SAM" id="Phobius"/>
    </source>
</evidence>
<feature type="compositionally biased region" description="Basic residues" evidence="1">
    <location>
        <begin position="76"/>
        <end position="107"/>
    </location>
</feature>
<dbReference type="AlphaFoldDB" id="A0AA40A772"/>
<organism evidence="3 4">
    <name type="scientific">Apiosordaria backusii</name>
    <dbReference type="NCBI Taxonomy" id="314023"/>
    <lineage>
        <taxon>Eukaryota</taxon>
        <taxon>Fungi</taxon>
        <taxon>Dikarya</taxon>
        <taxon>Ascomycota</taxon>
        <taxon>Pezizomycotina</taxon>
        <taxon>Sordariomycetes</taxon>
        <taxon>Sordariomycetidae</taxon>
        <taxon>Sordariales</taxon>
        <taxon>Lasiosphaeriaceae</taxon>
        <taxon>Apiosordaria</taxon>
    </lineage>
</organism>
<reference evidence="3" key="1">
    <citation type="submission" date="2023-06" db="EMBL/GenBank/DDBJ databases">
        <title>Genome-scale phylogeny and comparative genomics of the fungal order Sordariales.</title>
        <authorList>
            <consortium name="Lawrence Berkeley National Laboratory"/>
            <person name="Hensen N."/>
            <person name="Bonometti L."/>
            <person name="Westerberg I."/>
            <person name="Brannstrom I.O."/>
            <person name="Guillou S."/>
            <person name="Cros-Aarteil S."/>
            <person name="Calhoun S."/>
            <person name="Haridas S."/>
            <person name="Kuo A."/>
            <person name="Mondo S."/>
            <person name="Pangilinan J."/>
            <person name="Riley R."/>
            <person name="Labutti K."/>
            <person name="Andreopoulos B."/>
            <person name="Lipzen A."/>
            <person name="Chen C."/>
            <person name="Yanf M."/>
            <person name="Daum C."/>
            <person name="Ng V."/>
            <person name="Clum A."/>
            <person name="Steindorff A."/>
            <person name="Ohm R."/>
            <person name="Martin F."/>
            <person name="Silar P."/>
            <person name="Natvig D."/>
            <person name="Lalanne C."/>
            <person name="Gautier V."/>
            <person name="Ament-Velasquez S.L."/>
            <person name="Kruys A."/>
            <person name="Hutchinson M.I."/>
            <person name="Powell A.J."/>
            <person name="Barry K."/>
            <person name="Miller A.N."/>
            <person name="Grigoriev I.V."/>
            <person name="Debuchy R."/>
            <person name="Gladieux P."/>
            <person name="Thoren M.H."/>
            <person name="Johannesson H."/>
        </authorList>
    </citation>
    <scope>NUCLEOTIDE SEQUENCE</scope>
    <source>
        <strain evidence="3">CBS 540.89</strain>
    </source>
</reference>
<keyword evidence="4" id="KW-1185">Reference proteome</keyword>
<evidence type="ECO:0000256" key="1">
    <source>
        <dbReference type="SAM" id="MobiDB-lite"/>
    </source>
</evidence>
<keyword evidence="2" id="KW-1133">Transmembrane helix</keyword>
<keyword evidence="2" id="KW-0472">Membrane</keyword>
<dbReference type="EMBL" id="JAUKTV010000017">
    <property type="protein sequence ID" value="KAK0710487.1"/>
    <property type="molecule type" value="Genomic_DNA"/>
</dbReference>
<gene>
    <name evidence="3" type="ORF">B0T21DRAFT_387398</name>
</gene>
<proteinExistence type="predicted"/>
<sequence length="160" mass="17736">MAPALTNPLQPRQTTVVVADGNNGGGGGLDTGAIVGIVIGTIAGILLLWWIIRSCTQPRRRPDPDRQGWYDDTAPPRRRSRSRSTHSHRHHHHHGRHHSRSHSRRRSTSGVRPVILQEKPVGGGYAIPVQAPQQAYVYPSARTSRSRSRSQGRYYAANGY</sequence>
<evidence type="ECO:0000313" key="4">
    <source>
        <dbReference type="Proteomes" id="UP001172159"/>
    </source>
</evidence>
<dbReference type="Proteomes" id="UP001172159">
    <property type="component" value="Unassembled WGS sequence"/>
</dbReference>
<evidence type="ECO:0000313" key="3">
    <source>
        <dbReference type="EMBL" id="KAK0710487.1"/>
    </source>
</evidence>
<protein>
    <submittedName>
        <fullName evidence="3">Uncharacterized protein</fullName>
    </submittedName>
</protein>
<feature type="transmembrane region" description="Helical" evidence="2">
    <location>
        <begin position="33"/>
        <end position="52"/>
    </location>
</feature>
<accession>A0AA40A772</accession>
<feature type="compositionally biased region" description="Basic and acidic residues" evidence="1">
    <location>
        <begin position="60"/>
        <end position="69"/>
    </location>
</feature>